<gene>
    <name evidence="9" type="ORF">BSTOLATCC_MIC11345</name>
</gene>
<organism evidence="9 10">
    <name type="scientific">Blepharisma stoltei</name>
    <dbReference type="NCBI Taxonomy" id="1481888"/>
    <lineage>
        <taxon>Eukaryota</taxon>
        <taxon>Sar</taxon>
        <taxon>Alveolata</taxon>
        <taxon>Ciliophora</taxon>
        <taxon>Postciliodesmatophora</taxon>
        <taxon>Heterotrichea</taxon>
        <taxon>Heterotrichida</taxon>
        <taxon>Blepharismidae</taxon>
        <taxon>Blepharisma</taxon>
    </lineage>
</organism>
<evidence type="ECO:0000259" key="8">
    <source>
        <dbReference type="PROSITE" id="PS50237"/>
    </source>
</evidence>
<comment type="similarity">
    <text evidence="2">Belongs to the UPL family. K-HECT subfamily.</text>
</comment>
<dbReference type="InterPro" id="IPR057948">
    <property type="entry name" value="TPR_TRIP12_N"/>
</dbReference>
<evidence type="ECO:0000256" key="7">
    <source>
        <dbReference type="SAM" id="MobiDB-lite"/>
    </source>
</evidence>
<feature type="compositionally biased region" description="Basic and acidic residues" evidence="7">
    <location>
        <begin position="76"/>
        <end position="88"/>
    </location>
</feature>
<dbReference type="SUPFAM" id="SSF48371">
    <property type="entry name" value="ARM repeat"/>
    <property type="match status" value="1"/>
</dbReference>
<evidence type="ECO:0000313" key="9">
    <source>
        <dbReference type="EMBL" id="CAG9314335.1"/>
    </source>
</evidence>
<feature type="compositionally biased region" description="Basic residues" evidence="7">
    <location>
        <begin position="43"/>
        <end position="53"/>
    </location>
</feature>
<dbReference type="SUPFAM" id="SSF56204">
    <property type="entry name" value="Hect, E3 ligase catalytic domain"/>
    <property type="match status" value="1"/>
</dbReference>
<dbReference type="Pfam" id="PF25579">
    <property type="entry name" value="TPR_TRIP12_N"/>
    <property type="match status" value="1"/>
</dbReference>
<dbReference type="Gene3D" id="3.30.2410.10">
    <property type="entry name" value="Hect, E3 ligase catalytic domain"/>
    <property type="match status" value="1"/>
</dbReference>
<evidence type="ECO:0000256" key="1">
    <source>
        <dbReference type="ARBA" id="ARBA00000885"/>
    </source>
</evidence>
<comment type="caution">
    <text evidence="9">The sequence shown here is derived from an EMBL/GenBank/DDBJ whole genome shotgun (WGS) entry which is preliminary data.</text>
</comment>
<dbReference type="PANTHER" id="PTHR45670">
    <property type="entry name" value="E3 UBIQUITIN-PROTEIN LIGASE TRIP12"/>
    <property type="match status" value="1"/>
</dbReference>
<dbReference type="GO" id="GO:0000209">
    <property type="term" value="P:protein polyubiquitination"/>
    <property type="evidence" value="ECO:0007669"/>
    <property type="project" value="TreeGrafter"/>
</dbReference>
<dbReference type="PROSITE" id="PS50237">
    <property type="entry name" value="HECT"/>
    <property type="match status" value="1"/>
</dbReference>
<feature type="compositionally biased region" description="Low complexity" evidence="7">
    <location>
        <begin position="12"/>
        <end position="36"/>
    </location>
</feature>
<evidence type="ECO:0000256" key="6">
    <source>
        <dbReference type="PROSITE-ProRule" id="PRU00104"/>
    </source>
</evidence>
<keyword evidence="4" id="KW-0808">Transferase</keyword>
<dbReference type="GO" id="GO:0043161">
    <property type="term" value="P:proteasome-mediated ubiquitin-dependent protein catabolic process"/>
    <property type="evidence" value="ECO:0007669"/>
    <property type="project" value="TreeGrafter"/>
</dbReference>
<feature type="region of interest" description="Disordered" evidence="7">
    <location>
        <begin position="1"/>
        <end position="96"/>
    </location>
</feature>
<dbReference type="InterPro" id="IPR000569">
    <property type="entry name" value="HECT_dom"/>
</dbReference>
<protein>
    <recommendedName>
        <fullName evidence="3">HECT-type E3 ubiquitin transferase</fullName>
        <ecNumber evidence="3">2.3.2.26</ecNumber>
    </recommendedName>
</protein>
<proteinExistence type="inferred from homology"/>
<reference evidence="9" key="1">
    <citation type="submission" date="2021-09" db="EMBL/GenBank/DDBJ databases">
        <authorList>
            <consortium name="AG Swart"/>
            <person name="Singh M."/>
            <person name="Singh A."/>
            <person name="Seah K."/>
            <person name="Emmerich C."/>
        </authorList>
    </citation>
    <scope>NUCLEOTIDE SEQUENCE</scope>
    <source>
        <strain evidence="9">ATCC30299</strain>
    </source>
</reference>
<evidence type="ECO:0000256" key="4">
    <source>
        <dbReference type="ARBA" id="ARBA00022679"/>
    </source>
</evidence>
<sequence length="1454" mass="166517">MEQIPTKRPHSNSDSDSSQSPQQSNQASSPQESPNSLDISSPQRRRYSRRTRQKNILTRHSYSIPPKSQSKTKKAKLSDSQDSSEDHPSQPMYQSHGMSLYTSIHPSFQALLSGLEASDDIQILQSLTQLSMDLAMIHEDLLSNLPVEQLVNALITCLSKDTLQDIPLYAMNSLTNILDAIPNIAGLIVASGGIGILCSKLMNFEFIDMAEHAIKTLEKMSYEHAAAIIKEGAFGLMIGTIDFFEAEIQKKILTFAINVARTLNSQDHFIQYVAPSLQSLVNMLGFRGTDFVQQNEKTLDFFTILTTSLIRMCCTDYEKLRYFLQIMIDQGLIKALYEIVNHVPGLVSKAFKLLHILCKNASSATQMLLSLGISCSLKETLLKWQEKNEKSENSIMEALHLTETIIPKVNSDDIIEKEKIEIFARHPQYLQTLGDTILPQIISLYEHFASKEMKSLVITILDKILEQSPPDLMLTYVAPQYFSTFIAELLSSRDLYTIKNALKIVNVLYEKIPDQVSTNFIREGVLDRVQNLKSAEKLRELSADWRNLYTERVNRAREESRYADPLMMFRFSHGLERSYSVHEDPSEGLSLRRYRSESMDITHDQKKDIISLCKSALDKSKNYENKRAVNKQKQLKELANKLENGDGESAAEIWRKLIMLIESDEAISQFEISYSGLPEAIWKWLELPEMRDEAKNSVCLKRLEEFLRVFFESSSKNETHIASFITLLLGAVQFLHGFTVSPPDNSLTTLSGIRSLSQRVRLHFQYCPDEIDPVAFYDLSTEYLTRHNFFSTTNDFSIAIEQFNTFDSVKSLLLRVRSKEDLLYFQEAFHHNIDFRRENPSNLRRQIRDLQFGTVTNPMVLDMDIDNDLEEFNTEIVMPRERKASEINGNLVVNLYWKGNEITKGMTVFEIINRQDNSDEPIIKFRFSKSALTIKGSSYLQTPIEIYHNILEESQLIGIDSSEKIYPCLRLLKLIFKLNEQFPQIISTSSLLFPSISDSLKLSKVQSQSFKSQKLSALLTRQLQDSISTTSKNQILTLPKQCNFLFPYTLRTEYIQATGFGGFRSLQYFLDRNQNKERFRVQKQKQKVKIQREKLLQSAMVIMSDIRLLKQGILEIEFENEIGTGQGPTLEFYSLVAKEIKALNIWRNQGEESGLFPCPLKASDERYRDYFTFLGRFVAKALIDKRYIDIPLSPIFWKLVLNEPITLADVFLVDKNLGKFLLELQEILNKKHNLISQKKAPQVNFRGSAIEDLALNFTLPSYDFIGLKRNGKNIFVTLDNLEEYISLAAQNTLLMNAQAQAFRIGLESLFPSDTLKTFMGSEFETLICGEADEKWDIEELKLNIKPDHGYTSTSPTFKNLLYLMSQFTFKEKRLFMQFISGSPRLPPGGFSGLNPKLTVVRKEASMPGISDDEYLPSVMTCQNYLKIPDYSSLEILQKNLKYAIEEGHEAFHLS</sequence>
<dbReference type="EMBL" id="CAJZBQ010000012">
    <property type="protein sequence ID" value="CAG9314335.1"/>
    <property type="molecule type" value="Genomic_DNA"/>
</dbReference>
<dbReference type="Gene3D" id="1.25.10.10">
    <property type="entry name" value="Leucine-rich Repeat Variant"/>
    <property type="match status" value="1"/>
</dbReference>
<evidence type="ECO:0000256" key="2">
    <source>
        <dbReference type="ARBA" id="ARBA00006331"/>
    </source>
</evidence>
<dbReference type="Pfam" id="PF00632">
    <property type="entry name" value="HECT"/>
    <property type="match status" value="1"/>
</dbReference>
<name>A0AAU9IRF6_9CILI</name>
<comment type="catalytic activity">
    <reaction evidence="1">
        <text>S-ubiquitinyl-[E2 ubiquitin-conjugating enzyme]-L-cysteine + [acceptor protein]-L-lysine = [E2 ubiquitin-conjugating enzyme]-L-cysteine + N(6)-ubiquitinyl-[acceptor protein]-L-lysine.</text>
        <dbReference type="EC" id="2.3.2.26"/>
    </reaction>
</comment>
<feature type="active site" description="Glycyl thioester intermediate" evidence="6">
    <location>
        <position position="1421"/>
    </location>
</feature>
<dbReference type="PANTHER" id="PTHR45670:SF1">
    <property type="entry name" value="E3 UBIQUITIN-PROTEIN LIGASE HECTD1"/>
    <property type="match status" value="1"/>
</dbReference>
<dbReference type="InterPro" id="IPR035983">
    <property type="entry name" value="Hect_E3_ubiquitin_ligase"/>
</dbReference>
<dbReference type="Proteomes" id="UP001162131">
    <property type="component" value="Unassembled WGS sequence"/>
</dbReference>
<dbReference type="Gene3D" id="3.90.1750.10">
    <property type="entry name" value="Hect, E3 ligase catalytic domains"/>
    <property type="match status" value="1"/>
</dbReference>
<dbReference type="SMART" id="SM00119">
    <property type="entry name" value="HECTc"/>
    <property type="match status" value="1"/>
</dbReference>
<dbReference type="GO" id="GO:0061630">
    <property type="term" value="F:ubiquitin protein ligase activity"/>
    <property type="evidence" value="ECO:0007669"/>
    <property type="project" value="UniProtKB-EC"/>
</dbReference>
<accession>A0AAU9IRF6</accession>
<evidence type="ECO:0000256" key="3">
    <source>
        <dbReference type="ARBA" id="ARBA00012485"/>
    </source>
</evidence>
<feature type="domain" description="HECT" evidence="8">
    <location>
        <begin position="1105"/>
        <end position="1454"/>
    </location>
</feature>
<dbReference type="EC" id="2.3.2.26" evidence="3"/>
<dbReference type="InterPro" id="IPR045322">
    <property type="entry name" value="HECTD1/TRIP12-like"/>
</dbReference>
<keyword evidence="5 6" id="KW-0833">Ubl conjugation pathway</keyword>
<dbReference type="InterPro" id="IPR011989">
    <property type="entry name" value="ARM-like"/>
</dbReference>
<dbReference type="InterPro" id="IPR016024">
    <property type="entry name" value="ARM-type_fold"/>
</dbReference>
<evidence type="ECO:0000256" key="5">
    <source>
        <dbReference type="ARBA" id="ARBA00022786"/>
    </source>
</evidence>
<keyword evidence="10" id="KW-1185">Reference proteome</keyword>
<evidence type="ECO:0000313" key="10">
    <source>
        <dbReference type="Proteomes" id="UP001162131"/>
    </source>
</evidence>
<feature type="compositionally biased region" description="Polar residues" evidence="7">
    <location>
        <begin position="54"/>
        <end position="69"/>
    </location>
</feature>